<organism evidence="25 26">
    <name type="scientific">Candidatus Aveggerthella stercoripullorum</name>
    <dbReference type="NCBI Taxonomy" id="2840688"/>
    <lineage>
        <taxon>Bacteria</taxon>
        <taxon>Bacillati</taxon>
        <taxon>Actinomycetota</taxon>
        <taxon>Coriobacteriia</taxon>
        <taxon>Eggerthellales</taxon>
        <taxon>Eggerthellaceae</taxon>
        <taxon>Eggerthellaceae incertae sedis</taxon>
        <taxon>Candidatus Aveggerthella</taxon>
    </lineage>
</organism>
<evidence type="ECO:0000256" key="14">
    <source>
        <dbReference type="ARBA" id="ARBA00022833"/>
    </source>
</evidence>
<proteinExistence type="inferred from homology"/>
<keyword evidence="12" id="KW-0949">S-adenosyl-L-methionine</keyword>
<dbReference type="GO" id="GO:0050667">
    <property type="term" value="P:homocysteine metabolic process"/>
    <property type="evidence" value="ECO:0007669"/>
    <property type="project" value="TreeGrafter"/>
</dbReference>
<evidence type="ECO:0000256" key="10">
    <source>
        <dbReference type="ARBA" id="ARBA00022628"/>
    </source>
</evidence>
<keyword evidence="13 19" id="KW-0479">Metal-binding</keyword>
<dbReference type="PIRSF" id="PIRSF037472">
    <property type="entry name" value="DHPS_mtfrase"/>
    <property type="match status" value="1"/>
</dbReference>
<keyword evidence="8 19" id="KW-0489">Methyltransferase</keyword>
<dbReference type="InterPro" id="IPR017215">
    <property type="entry name" value="MetH_bac"/>
</dbReference>
<dbReference type="PROSITE" id="PS51337">
    <property type="entry name" value="B12_BINDING_NTER"/>
    <property type="match status" value="1"/>
</dbReference>
<evidence type="ECO:0000259" key="21">
    <source>
        <dbReference type="PROSITE" id="PS50970"/>
    </source>
</evidence>
<evidence type="ECO:0000256" key="19">
    <source>
        <dbReference type="PROSITE-ProRule" id="PRU00333"/>
    </source>
</evidence>
<evidence type="ECO:0000259" key="24">
    <source>
        <dbReference type="PROSITE" id="PS51337"/>
    </source>
</evidence>
<accession>A0A9D1A141</accession>
<evidence type="ECO:0000256" key="13">
    <source>
        <dbReference type="ARBA" id="ARBA00022723"/>
    </source>
</evidence>
<dbReference type="Pfam" id="PF02607">
    <property type="entry name" value="B12-binding_2"/>
    <property type="match status" value="1"/>
</dbReference>
<name>A0A9D1A141_9ACTN</name>
<evidence type="ECO:0000256" key="8">
    <source>
        <dbReference type="ARBA" id="ARBA00022603"/>
    </source>
</evidence>
<feature type="domain" description="Pterin-binding" evidence="22">
    <location>
        <begin position="347"/>
        <end position="591"/>
    </location>
</feature>
<dbReference type="InterPro" id="IPR003726">
    <property type="entry name" value="HCY_dom"/>
</dbReference>
<dbReference type="GO" id="GO:0008705">
    <property type="term" value="F:methionine synthase activity"/>
    <property type="evidence" value="ECO:0007669"/>
    <property type="project" value="UniProtKB-EC"/>
</dbReference>
<comment type="caution">
    <text evidence="25">The sequence shown here is derived from an EMBL/GenBank/DDBJ whole genome shotgun (WGS) entry which is preliminary data.</text>
</comment>
<dbReference type="GO" id="GO:0046653">
    <property type="term" value="P:tetrahydrofolate metabolic process"/>
    <property type="evidence" value="ECO:0007669"/>
    <property type="project" value="TreeGrafter"/>
</dbReference>
<dbReference type="GO" id="GO:0032259">
    <property type="term" value="P:methylation"/>
    <property type="evidence" value="ECO:0007669"/>
    <property type="project" value="UniProtKB-KW"/>
</dbReference>
<comment type="cofactor">
    <cofactor evidence="3">
        <name>methylcob(III)alamin</name>
        <dbReference type="ChEBI" id="CHEBI:28115"/>
    </cofactor>
</comment>
<dbReference type="PANTHER" id="PTHR45833:SF1">
    <property type="entry name" value="METHIONINE SYNTHASE"/>
    <property type="match status" value="1"/>
</dbReference>
<protein>
    <recommendedName>
        <fullName evidence="7">Methionine synthase</fullName>
        <ecNumber evidence="6">2.1.1.13</ecNumber>
    </recommendedName>
    <alternativeName>
        <fullName evidence="18">5-methyltetrahydrofolate--homocysteine methyltransferase</fullName>
    </alternativeName>
</protein>
<evidence type="ECO:0000256" key="16">
    <source>
        <dbReference type="ARBA" id="ARBA00023285"/>
    </source>
</evidence>
<evidence type="ECO:0000256" key="7">
    <source>
        <dbReference type="ARBA" id="ARBA00013998"/>
    </source>
</evidence>
<evidence type="ECO:0000256" key="6">
    <source>
        <dbReference type="ARBA" id="ARBA00012032"/>
    </source>
</evidence>
<dbReference type="EC" id="2.1.1.13" evidence="6"/>
<dbReference type="AlphaFoldDB" id="A0A9D1A141"/>
<keyword evidence="11 19" id="KW-0808">Transferase</keyword>
<evidence type="ECO:0000256" key="11">
    <source>
        <dbReference type="ARBA" id="ARBA00022679"/>
    </source>
</evidence>
<dbReference type="EMBL" id="DVGB01000078">
    <property type="protein sequence ID" value="HIR01859.1"/>
    <property type="molecule type" value="Genomic_DNA"/>
</dbReference>
<dbReference type="GO" id="GO:0046872">
    <property type="term" value="F:metal ion binding"/>
    <property type="evidence" value="ECO:0007669"/>
    <property type="project" value="UniProtKB-KW"/>
</dbReference>
<dbReference type="InterPro" id="IPR036594">
    <property type="entry name" value="Meth_synthase_dom"/>
</dbReference>
<keyword evidence="14 19" id="KW-0862">Zinc</keyword>
<evidence type="ECO:0000256" key="2">
    <source>
        <dbReference type="ARBA" id="ARBA00001947"/>
    </source>
</evidence>
<dbReference type="PROSITE" id="PS50972">
    <property type="entry name" value="PTERIN_BINDING"/>
    <property type="match status" value="1"/>
</dbReference>
<gene>
    <name evidence="25" type="ORF">IAA69_06325</name>
</gene>
<dbReference type="Pfam" id="PF02574">
    <property type="entry name" value="S-methyl_trans"/>
    <property type="match status" value="1"/>
</dbReference>
<dbReference type="InterPro" id="IPR050554">
    <property type="entry name" value="Met_Synthase/Corrinoid"/>
</dbReference>
<keyword evidence="9" id="KW-0028">Amino-acid biosynthesis</keyword>
<evidence type="ECO:0000259" key="22">
    <source>
        <dbReference type="PROSITE" id="PS50972"/>
    </source>
</evidence>
<evidence type="ECO:0000256" key="3">
    <source>
        <dbReference type="ARBA" id="ARBA00001956"/>
    </source>
</evidence>
<evidence type="ECO:0000256" key="4">
    <source>
        <dbReference type="ARBA" id="ARBA00005178"/>
    </source>
</evidence>
<dbReference type="InterPro" id="IPR000489">
    <property type="entry name" value="Pterin-binding_dom"/>
</dbReference>
<dbReference type="Gene3D" id="3.20.20.330">
    <property type="entry name" value="Homocysteine-binding-like domain"/>
    <property type="match status" value="1"/>
</dbReference>
<dbReference type="PROSITE" id="PS51332">
    <property type="entry name" value="B12_BINDING"/>
    <property type="match status" value="1"/>
</dbReference>
<dbReference type="InterPro" id="IPR006158">
    <property type="entry name" value="Cobalamin-bd"/>
</dbReference>
<reference evidence="25" key="1">
    <citation type="submission" date="2020-10" db="EMBL/GenBank/DDBJ databases">
        <authorList>
            <person name="Gilroy R."/>
        </authorList>
    </citation>
    <scope>NUCLEOTIDE SEQUENCE</scope>
    <source>
        <strain evidence="25">ChiGjej1B1-2707</strain>
    </source>
</reference>
<dbReference type="SUPFAM" id="SSF47644">
    <property type="entry name" value="Methionine synthase domain"/>
    <property type="match status" value="1"/>
</dbReference>
<dbReference type="Proteomes" id="UP000824261">
    <property type="component" value="Unassembled WGS sequence"/>
</dbReference>
<reference evidence="25" key="2">
    <citation type="journal article" date="2021" name="PeerJ">
        <title>Extensive microbial diversity within the chicken gut microbiome revealed by metagenomics and culture.</title>
        <authorList>
            <person name="Gilroy R."/>
            <person name="Ravi A."/>
            <person name="Getino M."/>
            <person name="Pursley I."/>
            <person name="Horton D.L."/>
            <person name="Alikhan N.F."/>
            <person name="Baker D."/>
            <person name="Gharbi K."/>
            <person name="Hall N."/>
            <person name="Watson M."/>
            <person name="Adriaenssens E.M."/>
            <person name="Foster-Nyarko E."/>
            <person name="Jarju S."/>
            <person name="Secka A."/>
            <person name="Antonio M."/>
            <person name="Oren A."/>
            <person name="Chaudhuri R.R."/>
            <person name="La Ragione R."/>
            <person name="Hildebrand F."/>
            <person name="Pallen M.J."/>
        </authorList>
    </citation>
    <scope>NUCLEOTIDE SEQUENCE</scope>
    <source>
        <strain evidence="25">ChiGjej1B1-2707</strain>
    </source>
</reference>
<dbReference type="SMART" id="SM01018">
    <property type="entry name" value="B12-binding_2"/>
    <property type="match status" value="1"/>
</dbReference>
<feature type="binding site" evidence="19">
    <location>
        <position position="300"/>
    </location>
    <ligand>
        <name>Zn(2+)</name>
        <dbReference type="ChEBI" id="CHEBI:29105"/>
    </ligand>
</feature>
<dbReference type="NCBIfam" id="NF005719">
    <property type="entry name" value="PRK07535.1"/>
    <property type="match status" value="1"/>
</dbReference>
<keyword evidence="10" id="KW-0846">Cobalamin</keyword>
<dbReference type="GO" id="GO:0031419">
    <property type="term" value="F:cobalamin binding"/>
    <property type="evidence" value="ECO:0007669"/>
    <property type="project" value="UniProtKB-KW"/>
</dbReference>
<sequence length="859" mass="90132">MGAREHKAQEISCRKSAPCAEGALDPLAGLSLKDDRLRAALEGRAYLVFDGAMGTMLQSRGLEAGELPELLNLAHPDEVTAIHRAYVEAGSDVVTTNTFGANARKLGDAASVDEVFAAAIQAARASGARYVAADIGPTGALLEPLGTLSFEEAYGLFKEQVVAAEHHGADLVLVETMADLLEAKAAVLAARENTNLPVFATMTFGEDGRTFLGTTPEIAATVLSGLGVQAVGINCSLGPDALAPLIERMAPFARCPLMVQANAGLPQIVEGRTVYGITPEDYAASVACMVEAGVSVIGGCCGTNPDYIRLLARLVEGRTPGARTAADALTVASSQRLVELACCRNDVAVIGERINPTGKKRLKEALRAGDYDYLIGEAVSQQEAGADILDVNVGLPELDEPVVLAEAVRRISAITPLPLQVDSSDVAAVEAAVRTYAGKPLINSVNGKRESLGTVLPVAKKYGCAVVGLTLDEDGIPSTAEGRYAIAERIVAEAERRGIPRCDVAIDCLVMAASTNQKEAREILRAVSLVKERLGVKTVLGVSNVSFGLPQRELVNATFLAAAFGAGLDLPILNPLSQRYMDTVSAYRVLNAQDEGAAGFIEAYAVWNDPYKAGAAGVSATGGSQGVTARDSGASAAVDDAKGAEEDDRSAEARARHAILTGRKADMTVLTEELLSQREPLSVINEVFIPVLDEVGAKFESGAFFLPQLMSSAEAVKVGFDVVKHASTSGAAVADKGTVALATVKGDIHDIGKNIVKMLLENYGYEVVDLGRDVDPQKVVDTVRERDIKLVGLSALMTTTVRGMEETIALLRQEVPDVTVFVGGAVLTPEYARMVGADYYAKDAAESARLAGEFFSGTA</sequence>
<comment type="pathway">
    <text evidence="4">Amino-acid biosynthesis; L-methionine biosynthesis via de novo pathway; L-methionine from L-homocysteine (MetH route): step 1/1.</text>
</comment>
<dbReference type="Gene3D" id="3.20.20.20">
    <property type="entry name" value="Dihydropteroate synthase-like"/>
    <property type="match status" value="1"/>
</dbReference>
<evidence type="ECO:0000256" key="1">
    <source>
        <dbReference type="ARBA" id="ARBA00001700"/>
    </source>
</evidence>
<comment type="similarity">
    <text evidence="5">Belongs to the vitamin-B12 dependent methionine synthase family.</text>
</comment>
<feature type="domain" description="B12-binding N-terminal" evidence="24">
    <location>
        <begin position="642"/>
        <end position="735"/>
    </location>
</feature>
<keyword evidence="15" id="KW-0486">Methionine biosynthesis</keyword>
<dbReference type="InterPro" id="IPR003759">
    <property type="entry name" value="Cbl-bd_cap"/>
</dbReference>
<dbReference type="InterPro" id="IPR011005">
    <property type="entry name" value="Dihydropteroate_synth-like_sf"/>
</dbReference>
<evidence type="ECO:0000256" key="12">
    <source>
        <dbReference type="ARBA" id="ARBA00022691"/>
    </source>
</evidence>
<evidence type="ECO:0000256" key="5">
    <source>
        <dbReference type="ARBA" id="ARBA00010398"/>
    </source>
</evidence>
<evidence type="ECO:0000256" key="20">
    <source>
        <dbReference type="SAM" id="MobiDB-lite"/>
    </source>
</evidence>
<comment type="catalytic activity">
    <reaction evidence="1">
        <text>(6S)-5-methyl-5,6,7,8-tetrahydrofolate + L-homocysteine = (6S)-5,6,7,8-tetrahydrofolate + L-methionine</text>
        <dbReference type="Rhea" id="RHEA:11172"/>
        <dbReference type="ChEBI" id="CHEBI:18608"/>
        <dbReference type="ChEBI" id="CHEBI:57453"/>
        <dbReference type="ChEBI" id="CHEBI:57844"/>
        <dbReference type="ChEBI" id="CHEBI:58199"/>
        <dbReference type="EC" id="2.1.1.13"/>
    </reaction>
</comment>
<comment type="function">
    <text evidence="17">Catalyzes the transfer of a methyl group from methyl-cobalamin to homocysteine, yielding enzyme-bound cob(I)alamin and methionine. Subsequently, remethylates the cofactor using methyltetrahydrofolate.</text>
</comment>
<feature type="domain" description="Hcy-binding" evidence="21">
    <location>
        <begin position="35"/>
        <end position="315"/>
    </location>
</feature>
<dbReference type="SUPFAM" id="SSF82282">
    <property type="entry name" value="Homocysteine S-methyltransferase"/>
    <property type="match status" value="1"/>
</dbReference>
<dbReference type="PROSITE" id="PS50970">
    <property type="entry name" value="HCY"/>
    <property type="match status" value="1"/>
</dbReference>
<dbReference type="Gene3D" id="3.40.50.280">
    <property type="entry name" value="Cobalamin-binding domain"/>
    <property type="match status" value="1"/>
</dbReference>
<dbReference type="Pfam" id="PF02310">
    <property type="entry name" value="B12-binding"/>
    <property type="match status" value="1"/>
</dbReference>
<evidence type="ECO:0000256" key="9">
    <source>
        <dbReference type="ARBA" id="ARBA00022605"/>
    </source>
</evidence>
<feature type="region of interest" description="Disordered" evidence="20">
    <location>
        <begin position="622"/>
        <end position="650"/>
    </location>
</feature>
<dbReference type="GO" id="GO:0005829">
    <property type="term" value="C:cytosol"/>
    <property type="evidence" value="ECO:0007669"/>
    <property type="project" value="TreeGrafter"/>
</dbReference>
<dbReference type="PANTHER" id="PTHR45833">
    <property type="entry name" value="METHIONINE SYNTHASE"/>
    <property type="match status" value="1"/>
</dbReference>
<feature type="compositionally biased region" description="Basic and acidic residues" evidence="20">
    <location>
        <begin position="639"/>
        <end position="650"/>
    </location>
</feature>
<evidence type="ECO:0000259" key="23">
    <source>
        <dbReference type="PROSITE" id="PS51332"/>
    </source>
</evidence>
<dbReference type="Gene3D" id="1.10.1240.10">
    <property type="entry name" value="Methionine synthase domain"/>
    <property type="match status" value="1"/>
</dbReference>
<dbReference type="Pfam" id="PF00809">
    <property type="entry name" value="Pterin_bind"/>
    <property type="match status" value="1"/>
</dbReference>
<comment type="cofactor">
    <cofactor evidence="2 19">
        <name>Zn(2+)</name>
        <dbReference type="ChEBI" id="CHEBI:29105"/>
    </cofactor>
</comment>
<feature type="binding site" evidence="19">
    <location>
        <position position="301"/>
    </location>
    <ligand>
        <name>Zn(2+)</name>
        <dbReference type="ChEBI" id="CHEBI:29105"/>
    </ligand>
</feature>
<keyword evidence="16" id="KW-0170">Cobalt</keyword>
<evidence type="ECO:0000313" key="25">
    <source>
        <dbReference type="EMBL" id="HIR01859.1"/>
    </source>
</evidence>
<evidence type="ECO:0000256" key="17">
    <source>
        <dbReference type="ARBA" id="ARBA00025552"/>
    </source>
</evidence>
<evidence type="ECO:0000256" key="18">
    <source>
        <dbReference type="ARBA" id="ARBA00031040"/>
    </source>
</evidence>
<feature type="binding site" evidence="19">
    <location>
        <position position="235"/>
    </location>
    <ligand>
        <name>Zn(2+)</name>
        <dbReference type="ChEBI" id="CHEBI:29105"/>
    </ligand>
</feature>
<dbReference type="InterPro" id="IPR036724">
    <property type="entry name" value="Cobalamin-bd_sf"/>
</dbReference>
<evidence type="ECO:0000313" key="26">
    <source>
        <dbReference type="Proteomes" id="UP000824261"/>
    </source>
</evidence>
<dbReference type="SUPFAM" id="SSF52242">
    <property type="entry name" value="Cobalamin (vitamin B12)-binding domain"/>
    <property type="match status" value="1"/>
</dbReference>
<evidence type="ECO:0000256" key="15">
    <source>
        <dbReference type="ARBA" id="ARBA00023167"/>
    </source>
</evidence>
<dbReference type="InterPro" id="IPR036589">
    <property type="entry name" value="HCY_dom_sf"/>
</dbReference>
<feature type="domain" description="B12-binding" evidence="23">
    <location>
        <begin position="736"/>
        <end position="859"/>
    </location>
</feature>
<dbReference type="SUPFAM" id="SSF51717">
    <property type="entry name" value="Dihydropteroate synthetase-like"/>
    <property type="match status" value="1"/>
</dbReference>